<gene>
    <name evidence="4" type="ORF">PF001_g20253</name>
    <name evidence="3" type="ORF">PF004_g19953</name>
    <name evidence="2" type="ORF">PF005_g21162</name>
    <name evidence="1" type="ORF">PF010_g20604</name>
</gene>
<accession>A0A6A3WIG6</accession>
<protein>
    <submittedName>
        <fullName evidence="2">Uncharacterized protein</fullName>
    </submittedName>
</protein>
<keyword evidence="5" id="KW-1185">Reference proteome</keyword>
<comment type="caution">
    <text evidence="2">The sequence shown here is derived from an EMBL/GenBank/DDBJ whole genome shotgun (WGS) entry which is preliminary data.</text>
</comment>
<dbReference type="EMBL" id="QXGE01001729">
    <property type="protein sequence ID" value="KAE9288992.1"/>
    <property type="molecule type" value="Genomic_DNA"/>
</dbReference>
<reference evidence="5 6" key="1">
    <citation type="submission" date="2018-08" db="EMBL/GenBank/DDBJ databases">
        <title>Genomic investigation of the strawberry pathogen Phytophthora fragariae indicates pathogenicity is determined by transcriptional variation in three key races.</title>
        <authorList>
            <person name="Adams T.M."/>
            <person name="Armitage A.D."/>
            <person name="Sobczyk M.K."/>
            <person name="Bates H.J."/>
            <person name="Dunwell J.M."/>
            <person name="Nellist C.F."/>
            <person name="Harrison R.J."/>
        </authorList>
    </citation>
    <scope>NUCLEOTIDE SEQUENCE [LARGE SCALE GENOMIC DNA]</scope>
    <source>
        <strain evidence="4 6">A4</strain>
        <strain evidence="3 7">BC-23</strain>
        <strain evidence="2 5">NOV-27</strain>
        <strain evidence="1 8">ONT-3</strain>
    </source>
</reference>
<proteinExistence type="predicted"/>
<dbReference type="EMBL" id="QXGC01001734">
    <property type="protein sequence ID" value="KAE9197009.1"/>
    <property type="molecule type" value="Genomic_DNA"/>
</dbReference>
<evidence type="ECO:0000313" key="3">
    <source>
        <dbReference type="EMBL" id="KAE9197009.1"/>
    </source>
</evidence>
<evidence type="ECO:0000313" key="2">
    <source>
        <dbReference type="EMBL" id="KAE9185667.1"/>
    </source>
</evidence>
<sequence length="79" mass="8604">MHATVLDSQRCYGLLTRPASLAVDPDVMPARVGYFIVIFGAPWPKCKSQRPTELITAGGNSVMADLLCKYWAIVPLPNA</sequence>
<name>A0A6A3WIG6_9STRA</name>
<dbReference type="Proteomes" id="UP000437068">
    <property type="component" value="Unassembled WGS sequence"/>
</dbReference>
<evidence type="ECO:0000313" key="4">
    <source>
        <dbReference type="EMBL" id="KAE9288992.1"/>
    </source>
</evidence>
<evidence type="ECO:0000313" key="5">
    <source>
        <dbReference type="Proteomes" id="UP000433483"/>
    </source>
</evidence>
<dbReference type="AlphaFoldDB" id="A0A6A3WIG6"/>
<evidence type="ECO:0000313" key="1">
    <source>
        <dbReference type="EMBL" id="KAE9085045.1"/>
    </source>
</evidence>
<dbReference type="Proteomes" id="UP000476176">
    <property type="component" value="Unassembled WGS sequence"/>
</dbReference>
<dbReference type="EMBL" id="QXGB01001780">
    <property type="protein sequence ID" value="KAE9185667.1"/>
    <property type="molecule type" value="Genomic_DNA"/>
</dbReference>
<dbReference type="Proteomes" id="UP000488956">
    <property type="component" value="Unassembled WGS sequence"/>
</dbReference>
<evidence type="ECO:0000313" key="8">
    <source>
        <dbReference type="Proteomes" id="UP000488956"/>
    </source>
</evidence>
<dbReference type="EMBL" id="QXFX01001766">
    <property type="protein sequence ID" value="KAE9085045.1"/>
    <property type="molecule type" value="Genomic_DNA"/>
</dbReference>
<organism evidence="2 5">
    <name type="scientific">Phytophthora fragariae</name>
    <dbReference type="NCBI Taxonomy" id="53985"/>
    <lineage>
        <taxon>Eukaryota</taxon>
        <taxon>Sar</taxon>
        <taxon>Stramenopiles</taxon>
        <taxon>Oomycota</taxon>
        <taxon>Peronosporomycetes</taxon>
        <taxon>Peronosporales</taxon>
        <taxon>Peronosporaceae</taxon>
        <taxon>Phytophthora</taxon>
    </lineage>
</organism>
<dbReference type="Proteomes" id="UP000433483">
    <property type="component" value="Unassembled WGS sequence"/>
</dbReference>
<evidence type="ECO:0000313" key="6">
    <source>
        <dbReference type="Proteomes" id="UP000437068"/>
    </source>
</evidence>
<evidence type="ECO:0000313" key="7">
    <source>
        <dbReference type="Proteomes" id="UP000476176"/>
    </source>
</evidence>